<evidence type="ECO:0008006" key="3">
    <source>
        <dbReference type="Google" id="ProtNLM"/>
    </source>
</evidence>
<dbReference type="Gene3D" id="1.10.4030.10">
    <property type="entry name" value="Porin chaperone SurA, peptide-binding domain"/>
    <property type="match status" value="1"/>
</dbReference>
<dbReference type="EMBL" id="JMFG01000002">
    <property type="protein sequence ID" value="KDA55041.1"/>
    <property type="molecule type" value="Genomic_DNA"/>
</dbReference>
<dbReference type="Proteomes" id="UP000027284">
    <property type="component" value="Unassembled WGS sequence"/>
</dbReference>
<dbReference type="InterPro" id="IPR027304">
    <property type="entry name" value="Trigger_fact/SurA_dom_sf"/>
</dbReference>
<evidence type="ECO:0000313" key="2">
    <source>
        <dbReference type="Proteomes" id="UP000027284"/>
    </source>
</evidence>
<reference evidence="1 2" key="1">
    <citation type="submission" date="2014-04" db="EMBL/GenBank/DDBJ databases">
        <title>The Genome Sequence of Thermoanaerobaculum aquaticum MP-01, The First Cultivated Group 23 Acidobacterium.</title>
        <authorList>
            <person name="Stamps B.W."/>
            <person name="Losey N.A."/>
            <person name="Lawson P.A."/>
            <person name="Stevenson B.S."/>
        </authorList>
    </citation>
    <scope>NUCLEOTIDE SEQUENCE [LARGE SCALE GENOMIC DNA]</scope>
    <source>
        <strain evidence="1 2">MP-01</strain>
    </source>
</reference>
<dbReference type="AlphaFoldDB" id="A0A062Y3N6"/>
<dbReference type="InterPro" id="IPR050245">
    <property type="entry name" value="PrsA_foldase"/>
</dbReference>
<dbReference type="STRING" id="1312852.EG19_04390"/>
<dbReference type="SUPFAM" id="SSF109998">
    <property type="entry name" value="Triger factor/SurA peptide-binding domain-like"/>
    <property type="match status" value="1"/>
</dbReference>
<dbReference type="PANTHER" id="PTHR47245">
    <property type="entry name" value="PEPTIDYLPROLYL ISOMERASE"/>
    <property type="match status" value="1"/>
</dbReference>
<protein>
    <recommendedName>
        <fullName evidence="3">SurA N-terminal domain-containing protein</fullName>
    </recommendedName>
</protein>
<accession>A0A062Y3N6</accession>
<organism evidence="1 2">
    <name type="scientific">Thermoanaerobaculum aquaticum</name>
    <dbReference type="NCBI Taxonomy" id="1312852"/>
    <lineage>
        <taxon>Bacteria</taxon>
        <taxon>Pseudomonadati</taxon>
        <taxon>Acidobacteriota</taxon>
        <taxon>Thermoanaerobaculia</taxon>
        <taxon>Thermoanaerobaculales</taxon>
        <taxon>Thermoanaerobaculaceae</taxon>
        <taxon>Thermoanaerobaculum</taxon>
    </lineage>
</organism>
<name>A0A062Y3N6_9BACT</name>
<evidence type="ECO:0000313" key="1">
    <source>
        <dbReference type="EMBL" id="KDA55041.1"/>
    </source>
</evidence>
<keyword evidence="2" id="KW-1185">Reference proteome</keyword>
<comment type="caution">
    <text evidence="1">The sequence shown here is derived from an EMBL/GenBank/DDBJ whole genome shotgun (WGS) entry which is preliminary data.</text>
</comment>
<sequence>MGGLGLALGLWLLGSSTAVEVERVLALVNGVPILASDVELAQIAGIVPKMPQEDEASYRKAVLEALIALELRYQDLVEARLEQRVSYDWQAAWQRVVTQAGGEEELSRKLAEQGFSQGELVRLVQRAALVEAYVAKWFAPSLRVTQGELEAYYRQEFLPRWPAGQGPPPPLEQVRPQLEALVKEKKLLEQVQTWTEELARRGEVIRYSR</sequence>
<proteinExistence type="predicted"/>
<dbReference type="RefSeq" id="WP_038046444.1">
    <property type="nucleotide sequence ID" value="NZ_JMFG01000002.1"/>
</dbReference>
<gene>
    <name evidence="1" type="ORF">EG19_04390</name>
</gene>
<dbReference type="PANTHER" id="PTHR47245:SF2">
    <property type="entry name" value="PEPTIDYL-PROLYL CIS-TRANS ISOMERASE HP_0175-RELATED"/>
    <property type="match status" value="1"/>
</dbReference>